<dbReference type="InterPro" id="IPR015590">
    <property type="entry name" value="Aldehyde_DH_dom"/>
</dbReference>
<reference evidence="4 5" key="1">
    <citation type="journal article" date="2012" name="J. Bacteriol.">
        <title>Draft Genome Sequence of Mesorhizobium alhagi CCNWXJ12-2T, a Novel Salt-Resistant Species Isolated from the Desert of Northwestern China.</title>
        <authorList>
            <person name="Zhou M."/>
            <person name="Chen W."/>
            <person name="Chen H."/>
            <person name="Wei G."/>
        </authorList>
    </citation>
    <scope>NUCLEOTIDE SEQUENCE [LARGE SCALE GENOMIC DNA]</scope>
    <source>
        <strain evidence="4 5">CCNWXJ12-2</strain>
    </source>
</reference>
<sequence length="196" mass="21436">MTLSFDPDTPDLPLYHCIGGERVQTDGALEMRRPSDGKRYGAWPVADLVDCVVQTAKQLLRTSGWADVRPRERVVALQRWADLIQKEALTLGRLEAVSTARPIAQLVGTDVKVIAEQMPIARPRPRPYTRDLSGAVRIAKALQAGTGGVNRYGSHAPSYPSDQRLQTSGARISGRKRTSPIANPRACILISRKGCP</sequence>
<gene>
    <name evidence="4" type="ORF">MAXJ12_33149</name>
</gene>
<evidence type="ECO:0000313" key="5">
    <source>
        <dbReference type="Proteomes" id="UP000003250"/>
    </source>
</evidence>
<keyword evidence="1" id="KW-0560">Oxidoreductase</keyword>
<dbReference type="Gene3D" id="3.40.605.10">
    <property type="entry name" value="Aldehyde Dehydrogenase, Chain A, domain 1"/>
    <property type="match status" value="1"/>
</dbReference>
<dbReference type="Pfam" id="PF00171">
    <property type="entry name" value="Aldedh"/>
    <property type="match status" value="1"/>
</dbReference>
<protein>
    <submittedName>
        <fullName evidence="4">Putative aldehyde dehydrogenase</fullName>
    </submittedName>
</protein>
<name>H0I2C8_9HYPH</name>
<dbReference type="InterPro" id="IPR016161">
    <property type="entry name" value="Ald_DH/histidinol_DH"/>
</dbReference>
<evidence type="ECO:0000259" key="3">
    <source>
        <dbReference type="Pfam" id="PF00171"/>
    </source>
</evidence>
<dbReference type="InterPro" id="IPR016162">
    <property type="entry name" value="Ald_DH_N"/>
</dbReference>
<dbReference type="Proteomes" id="UP000003250">
    <property type="component" value="Unassembled WGS sequence"/>
</dbReference>
<feature type="domain" description="Aldehyde dehydrogenase" evidence="3">
    <location>
        <begin position="28"/>
        <end position="117"/>
    </location>
</feature>
<feature type="region of interest" description="Disordered" evidence="2">
    <location>
        <begin position="149"/>
        <end position="178"/>
    </location>
</feature>
<dbReference type="PATRIC" id="fig|1107882.3.peg.6404"/>
<dbReference type="EMBL" id="AHAM01000300">
    <property type="protein sequence ID" value="EHK52838.1"/>
    <property type="molecule type" value="Genomic_DNA"/>
</dbReference>
<evidence type="ECO:0000256" key="2">
    <source>
        <dbReference type="SAM" id="MobiDB-lite"/>
    </source>
</evidence>
<dbReference type="SUPFAM" id="SSF53720">
    <property type="entry name" value="ALDH-like"/>
    <property type="match status" value="1"/>
</dbReference>
<dbReference type="RefSeq" id="WP_008840185.1">
    <property type="nucleotide sequence ID" value="NZ_AHAM01000300.1"/>
</dbReference>
<proteinExistence type="predicted"/>
<evidence type="ECO:0000313" key="4">
    <source>
        <dbReference type="EMBL" id="EHK52838.1"/>
    </source>
</evidence>
<keyword evidence="5" id="KW-1185">Reference proteome</keyword>
<dbReference type="GO" id="GO:0016491">
    <property type="term" value="F:oxidoreductase activity"/>
    <property type="evidence" value="ECO:0007669"/>
    <property type="project" value="UniProtKB-KW"/>
</dbReference>
<organism evidence="4 5">
    <name type="scientific">Mesorhizobium alhagi CCNWXJ12-2</name>
    <dbReference type="NCBI Taxonomy" id="1107882"/>
    <lineage>
        <taxon>Bacteria</taxon>
        <taxon>Pseudomonadati</taxon>
        <taxon>Pseudomonadota</taxon>
        <taxon>Alphaproteobacteria</taxon>
        <taxon>Hyphomicrobiales</taxon>
        <taxon>Phyllobacteriaceae</taxon>
        <taxon>Allomesorhizobium</taxon>
    </lineage>
</organism>
<dbReference type="AlphaFoldDB" id="H0I2C8"/>
<accession>H0I2C8</accession>
<feature type="compositionally biased region" description="Polar residues" evidence="2">
    <location>
        <begin position="160"/>
        <end position="170"/>
    </location>
</feature>
<evidence type="ECO:0000256" key="1">
    <source>
        <dbReference type="ARBA" id="ARBA00023002"/>
    </source>
</evidence>